<evidence type="ECO:0000313" key="2">
    <source>
        <dbReference type="Proteomes" id="UP000829649"/>
    </source>
</evidence>
<evidence type="ECO:0000313" key="1">
    <source>
        <dbReference type="EMBL" id="UJQ43975.1"/>
    </source>
</evidence>
<proteinExistence type="predicted"/>
<dbReference type="EMBL" id="OL604152">
    <property type="protein sequence ID" value="UJQ43975.1"/>
    <property type="molecule type" value="Genomic_DNA"/>
</dbReference>
<keyword evidence="2" id="KW-1185">Reference proteome</keyword>
<name>A0AAE8Z6U5_9CAUD</name>
<organism evidence="1 2">
    <name type="scientific">Klebsiella phage vB_KpnS-Carvaje</name>
    <dbReference type="NCBI Taxonomy" id="2900314"/>
    <lineage>
        <taxon>Viruses</taxon>
        <taxon>Duplodnaviria</taxon>
        <taxon>Heunggongvirae</taxon>
        <taxon>Uroviricota</taxon>
        <taxon>Caudoviricetes</taxon>
        <taxon>Carvajevirus</taxon>
        <taxon>Carvajevirus carvaje</taxon>
    </lineage>
</organism>
<reference evidence="1" key="2">
    <citation type="journal article" date="2022" name="Curr. Genet.">
        <title>Suggestion for a new bacteriophage genus for the Klebsiella pneumoniae phage vB_KpnS-Carvaje.</title>
        <authorList>
            <person name="Sousa J.C."/>
            <person name="Sillankorva S."/>
            <person name="Faustino A."/>
            <person name="Carvalho C.M."/>
        </authorList>
    </citation>
    <scope>NUCLEOTIDE SEQUENCE</scope>
</reference>
<accession>A0AAE8Z6U5</accession>
<reference evidence="1" key="1">
    <citation type="submission" date="2021-11" db="EMBL/GenBank/DDBJ databases">
        <authorList>
            <person name="Sousa J."/>
            <person name="Sillankorva S."/>
            <person name="Faustino A."/>
            <person name="Carvalho C."/>
        </authorList>
    </citation>
    <scope>NUCLEOTIDE SEQUENCE</scope>
</reference>
<protein>
    <submittedName>
        <fullName evidence="1">Uncharacterized protein</fullName>
    </submittedName>
</protein>
<dbReference type="Proteomes" id="UP000829649">
    <property type="component" value="Segment"/>
</dbReference>
<sequence>MNNSPWRFLLTPDDMDTITAYSVQPRCVLLSQYASLFMMRSWQIVQNTLNKIEYQSKRGY</sequence>
<gene>
    <name evidence="1" type="ORF">vBKpnSCarvaje_0011</name>
</gene>